<dbReference type="Proteomes" id="UP000029120">
    <property type="component" value="Chromosome 7"/>
</dbReference>
<keyword evidence="3" id="KW-1185">Reference proteome</keyword>
<protein>
    <submittedName>
        <fullName evidence="2">Uncharacterized protein</fullName>
    </submittedName>
</protein>
<dbReference type="AlphaFoldDB" id="A0A087GI77"/>
<evidence type="ECO:0000313" key="3">
    <source>
        <dbReference type="Proteomes" id="UP000029120"/>
    </source>
</evidence>
<dbReference type="EMBL" id="CM002875">
    <property type="protein sequence ID" value="KFK29579.1"/>
    <property type="molecule type" value="Genomic_DNA"/>
</dbReference>
<feature type="region of interest" description="Disordered" evidence="1">
    <location>
        <begin position="1"/>
        <end position="36"/>
    </location>
</feature>
<proteinExistence type="predicted"/>
<organism evidence="2 3">
    <name type="scientific">Arabis alpina</name>
    <name type="common">Alpine rock-cress</name>
    <dbReference type="NCBI Taxonomy" id="50452"/>
    <lineage>
        <taxon>Eukaryota</taxon>
        <taxon>Viridiplantae</taxon>
        <taxon>Streptophyta</taxon>
        <taxon>Embryophyta</taxon>
        <taxon>Tracheophyta</taxon>
        <taxon>Spermatophyta</taxon>
        <taxon>Magnoliopsida</taxon>
        <taxon>eudicotyledons</taxon>
        <taxon>Gunneridae</taxon>
        <taxon>Pentapetalae</taxon>
        <taxon>rosids</taxon>
        <taxon>malvids</taxon>
        <taxon>Brassicales</taxon>
        <taxon>Brassicaceae</taxon>
        <taxon>Arabideae</taxon>
        <taxon>Arabis</taxon>
    </lineage>
</organism>
<dbReference type="Gramene" id="KFK29579">
    <property type="protein sequence ID" value="KFK29579"/>
    <property type="gene ID" value="AALP_AA7G152700"/>
</dbReference>
<name>A0A087GI77_ARAAL</name>
<evidence type="ECO:0000313" key="2">
    <source>
        <dbReference type="EMBL" id="KFK29579.1"/>
    </source>
</evidence>
<reference evidence="3" key="1">
    <citation type="journal article" date="2015" name="Nat. Plants">
        <title>Genome expansion of Arabis alpina linked with retrotransposition and reduced symmetric DNA methylation.</title>
        <authorList>
            <person name="Willing E.M."/>
            <person name="Rawat V."/>
            <person name="Mandakova T."/>
            <person name="Maumus F."/>
            <person name="James G.V."/>
            <person name="Nordstroem K.J."/>
            <person name="Becker C."/>
            <person name="Warthmann N."/>
            <person name="Chica C."/>
            <person name="Szarzynska B."/>
            <person name="Zytnicki M."/>
            <person name="Albani M.C."/>
            <person name="Kiefer C."/>
            <person name="Bergonzi S."/>
            <person name="Castaings L."/>
            <person name="Mateos J.L."/>
            <person name="Berns M.C."/>
            <person name="Bujdoso N."/>
            <person name="Piofczyk T."/>
            <person name="de Lorenzo L."/>
            <person name="Barrero-Sicilia C."/>
            <person name="Mateos I."/>
            <person name="Piednoel M."/>
            <person name="Hagmann J."/>
            <person name="Chen-Min-Tao R."/>
            <person name="Iglesias-Fernandez R."/>
            <person name="Schuster S.C."/>
            <person name="Alonso-Blanco C."/>
            <person name="Roudier F."/>
            <person name="Carbonero P."/>
            <person name="Paz-Ares J."/>
            <person name="Davis S.J."/>
            <person name="Pecinka A."/>
            <person name="Quesneville H."/>
            <person name="Colot V."/>
            <person name="Lysak M.A."/>
            <person name="Weigel D."/>
            <person name="Coupland G."/>
            <person name="Schneeberger K."/>
        </authorList>
    </citation>
    <scope>NUCLEOTIDE SEQUENCE [LARGE SCALE GENOMIC DNA]</scope>
    <source>
        <strain evidence="3">cv. Pajares</strain>
    </source>
</reference>
<evidence type="ECO:0000256" key="1">
    <source>
        <dbReference type="SAM" id="MobiDB-lite"/>
    </source>
</evidence>
<gene>
    <name evidence="2" type="ordered locus">AALP_Aa7g152700</name>
</gene>
<accession>A0A087GI77</accession>
<feature type="compositionally biased region" description="Low complexity" evidence="1">
    <location>
        <begin position="19"/>
        <end position="32"/>
    </location>
</feature>
<sequence length="203" mass="22044">MIPLNDEDPKLRLGCAEASSSFSSSGSRGSSIESDDEDMLVEVQQTKKAVPKQGVKIRPNPSWVYSFERGVFAASPGEVWDLRGDCAELLAKLGGKAKENMLDLTEIDASLKFIMVLQGKKVPKLKDEVKRLREQQDECCEGWDVFTEFLVDVKEVIGIPNAANDISVAQTGQVSEVTGPSAIETIDVEGVVPEERAGNEGAE</sequence>